<dbReference type="InterPro" id="IPR025943">
    <property type="entry name" value="Sigma_54_int_dom_ATP-bd_2"/>
</dbReference>
<dbReference type="PROSITE" id="PS50045">
    <property type="entry name" value="SIGMA54_INTERACT_4"/>
    <property type="match status" value="1"/>
</dbReference>
<dbReference type="AlphaFoldDB" id="A0A7I8DA96"/>
<dbReference type="InterPro" id="IPR002197">
    <property type="entry name" value="HTH_Fis"/>
</dbReference>
<name>A0A7I8DA96_9BACL</name>
<dbReference type="InterPro" id="IPR009057">
    <property type="entry name" value="Homeodomain-like_sf"/>
</dbReference>
<dbReference type="InterPro" id="IPR025662">
    <property type="entry name" value="Sigma_54_int_dom_ATP-bd_1"/>
</dbReference>
<dbReference type="Gene3D" id="1.10.10.60">
    <property type="entry name" value="Homeodomain-like"/>
    <property type="match status" value="1"/>
</dbReference>
<dbReference type="Pfam" id="PF02954">
    <property type="entry name" value="HTH_8"/>
    <property type="match status" value="1"/>
</dbReference>
<dbReference type="GO" id="GO:0043565">
    <property type="term" value="F:sequence-specific DNA binding"/>
    <property type="evidence" value="ECO:0007669"/>
    <property type="project" value="InterPro"/>
</dbReference>
<sequence length="647" mass="72408">MKNPFLALDAWSSPHSVRSKLESAWESFIIRQRLDLDVRPLVVESWQRCHSLGIHPLQSKPPILFSEEYIQDYLSDNRLFFDLNPIVRELKDLANDSGHLVVLTDENGTILTIDGDISLRRKAENMDFVIGASWAESNAGTNGIGISLVNRSPVQVFAAEHFCQEVHSWTCSASPIRDPATQQILGVLDLTGPWQTAHPHTLSVVVSAVRAIEERLRHTLEVERTKVLEYYLSGISRSPNTLMVALDRGGTVIKAVPKMYEYGWIDSNNRLVGCPGVSSTMAEMNWEVEGKNGKWDFVLRTCFHEDHPIGAIVQAVPPNSGSRSYAELSTKYSFGNMIGRSSKFLAALSEARSAARSELPVLIEGESGTGKELLAQSIHAASCRETGPFVAVNCGAIPKELAASEFFGYEGGTFTGARKDGREGKFELADGGTIFLDEIGELPLDLQTLMLRVLEEKEVVRLGGKKPIRVNVRIIAATNRDLFADIENGKFRRDLYYRLNILSLRVPPLRERQGDIPLLLKHFLQKVCHEMGRSPIQVDEEALRVLEDYPWPGNVRELRNIAYRIAAKLTGNLVRAVDLPEEIHGGRRNRIEVRQNFLTTRTAFRNQETQLILAVLNELNGNVSETARKLGIHRSTIYRKLGRNLQS</sequence>
<dbReference type="EMBL" id="AP023366">
    <property type="protein sequence ID" value="BCJ86897.1"/>
    <property type="molecule type" value="Genomic_DNA"/>
</dbReference>
<gene>
    <name evidence="7" type="ORF">skT53_18820</name>
</gene>
<feature type="domain" description="Sigma-54 factor interaction" evidence="6">
    <location>
        <begin position="337"/>
        <end position="567"/>
    </location>
</feature>
<dbReference type="InterPro" id="IPR025944">
    <property type="entry name" value="Sigma_54_int_dom_CS"/>
</dbReference>
<keyword evidence="5" id="KW-0804">Transcription</keyword>
<evidence type="ECO:0000256" key="5">
    <source>
        <dbReference type="ARBA" id="ARBA00023163"/>
    </source>
</evidence>
<reference evidence="7 8" key="1">
    <citation type="submission" date="2020-08" db="EMBL/GenBank/DDBJ databases">
        <title>Complete Genome Sequence of Effusibacillus dendaii Strain skT53, Isolated from Farmland soil.</title>
        <authorList>
            <person name="Konishi T."/>
            <person name="Kawasaki H."/>
        </authorList>
    </citation>
    <scope>NUCLEOTIDE SEQUENCE [LARGE SCALE GENOMIC DNA]</scope>
    <source>
        <strain evidence="8">skT53</strain>
    </source>
</reference>
<organism evidence="7 8">
    <name type="scientific">Effusibacillus dendaii</name>
    <dbReference type="NCBI Taxonomy" id="2743772"/>
    <lineage>
        <taxon>Bacteria</taxon>
        <taxon>Bacillati</taxon>
        <taxon>Bacillota</taxon>
        <taxon>Bacilli</taxon>
        <taxon>Bacillales</taxon>
        <taxon>Alicyclobacillaceae</taxon>
        <taxon>Effusibacillus</taxon>
    </lineage>
</organism>
<keyword evidence="8" id="KW-1185">Reference proteome</keyword>
<keyword evidence="3" id="KW-0805">Transcription regulation</keyword>
<dbReference type="InterPro" id="IPR003593">
    <property type="entry name" value="AAA+_ATPase"/>
</dbReference>
<dbReference type="InterPro" id="IPR058031">
    <property type="entry name" value="AAA_lid_NorR"/>
</dbReference>
<keyword evidence="2" id="KW-0067">ATP-binding</keyword>
<proteinExistence type="predicted"/>
<evidence type="ECO:0000256" key="1">
    <source>
        <dbReference type="ARBA" id="ARBA00022741"/>
    </source>
</evidence>
<evidence type="ECO:0000256" key="2">
    <source>
        <dbReference type="ARBA" id="ARBA00022840"/>
    </source>
</evidence>
<dbReference type="InterPro" id="IPR002078">
    <property type="entry name" value="Sigma_54_int"/>
</dbReference>
<dbReference type="Gene3D" id="3.40.50.300">
    <property type="entry name" value="P-loop containing nucleotide triphosphate hydrolases"/>
    <property type="match status" value="1"/>
</dbReference>
<evidence type="ECO:0000313" key="7">
    <source>
        <dbReference type="EMBL" id="BCJ86897.1"/>
    </source>
</evidence>
<dbReference type="PANTHER" id="PTHR32071">
    <property type="entry name" value="TRANSCRIPTIONAL REGULATORY PROTEIN"/>
    <property type="match status" value="1"/>
</dbReference>
<dbReference type="InterPro" id="IPR003018">
    <property type="entry name" value="GAF"/>
</dbReference>
<dbReference type="InterPro" id="IPR029016">
    <property type="entry name" value="GAF-like_dom_sf"/>
</dbReference>
<keyword evidence="4" id="KW-0238">DNA-binding</keyword>
<protein>
    <submittedName>
        <fullName evidence="7">Sigma-54-dependent Fis family transcriptional regulator</fullName>
    </submittedName>
</protein>
<dbReference type="PROSITE" id="PS00688">
    <property type="entry name" value="SIGMA54_INTERACT_3"/>
    <property type="match status" value="1"/>
</dbReference>
<dbReference type="RefSeq" id="WP_200756369.1">
    <property type="nucleotide sequence ID" value="NZ_AP023366.1"/>
</dbReference>
<dbReference type="FunFam" id="3.40.50.300:FF:000006">
    <property type="entry name" value="DNA-binding transcriptional regulator NtrC"/>
    <property type="match status" value="1"/>
</dbReference>
<dbReference type="PROSITE" id="PS00676">
    <property type="entry name" value="SIGMA54_INTERACT_2"/>
    <property type="match status" value="1"/>
</dbReference>
<dbReference type="KEGG" id="eff:skT53_18820"/>
<dbReference type="Proteomes" id="UP000593802">
    <property type="component" value="Chromosome"/>
</dbReference>
<dbReference type="SMART" id="SM00382">
    <property type="entry name" value="AAA"/>
    <property type="match status" value="1"/>
</dbReference>
<accession>A0A7I8DA96</accession>
<dbReference type="Pfam" id="PF01590">
    <property type="entry name" value="GAF"/>
    <property type="match status" value="1"/>
</dbReference>
<dbReference type="GO" id="GO:0005524">
    <property type="term" value="F:ATP binding"/>
    <property type="evidence" value="ECO:0007669"/>
    <property type="project" value="UniProtKB-KW"/>
</dbReference>
<evidence type="ECO:0000259" key="6">
    <source>
        <dbReference type="PROSITE" id="PS50045"/>
    </source>
</evidence>
<evidence type="ECO:0000256" key="3">
    <source>
        <dbReference type="ARBA" id="ARBA00023015"/>
    </source>
</evidence>
<dbReference type="GO" id="GO:0006355">
    <property type="term" value="P:regulation of DNA-templated transcription"/>
    <property type="evidence" value="ECO:0007669"/>
    <property type="project" value="InterPro"/>
</dbReference>
<evidence type="ECO:0000313" key="8">
    <source>
        <dbReference type="Proteomes" id="UP000593802"/>
    </source>
</evidence>
<dbReference type="Gene3D" id="3.30.450.40">
    <property type="match status" value="1"/>
</dbReference>
<dbReference type="Pfam" id="PF25601">
    <property type="entry name" value="AAA_lid_14"/>
    <property type="match status" value="1"/>
</dbReference>
<dbReference type="Gene3D" id="1.10.8.60">
    <property type="match status" value="1"/>
</dbReference>
<dbReference type="CDD" id="cd00009">
    <property type="entry name" value="AAA"/>
    <property type="match status" value="1"/>
</dbReference>
<keyword evidence="1" id="KW-0547">Nucleotide-binding</keyword>
<evidence type="ECO:0000256" key="4">
    <source>
        <dbReference type="ARBA" id="ARBA00023125"/>
    </source>
</evidence>
<dbReference type="SUPFAM" id="SSF52540">
    <property type="entry name" value="P-loop containing nucleoside triphosphate hydrolases"/>
    <property type="match status" value="1"/>
</dbReference>
<dbReference type="PROSITE" id="PS00675">
    <property type="entry name" value="SIGMA54_INTERACT_1"/>
    <property type="match status" value="1"/>
</dbReference>
<dbReference type="SUPFAM" id="SSF46689">
    <property type="entry name" value="Homeodomain-like"/>
    <property type="match status" value="1"/>
</dbReference>
<dbReference type="Pfam" id="PF00158">
    <property type="entry name" value="Sigma54_activat"/>
    <property type="match status" value="1"/>
</dbReference>
<dbReference type="InterPro" id="IPR027417">
    <property type="entry name" value="P-loop_NTPase"/>
</dbReference>